<keyword evidence="3" id="KW-1185">Reference proteome</keyword>
<dbReference type="Proteomes" id="UP000434172">
    <property type="component" value="Unassembled WGS sequence"/>
</dbReference>
<sequence length="196" mass="20994">MQHIGSLILAFASLTAAVPGLGPASVRSAKSAHVRRDTSSFQIYAYGSGIGGLALFTAGGDAYFGDYTQFNDSNAAPVIFTPQTDDEETWIGAPNTTAVTTTPTWSNLTFTIPSSDSDVHNVAFLESNSSSTGRQTSGFAFYGNFVLVEADDGSYESLWYATATETDGIYNLRWNETGDDTDDKIILNLRRTAPSN</sequence>
<gene>
    <name evidence="2" type="ORF">GQ607_003394</name>
</gene>
<accession>A0A8H3WNK6</accession>
<evidence type="ECO:0008006" key="4">
    <source>
        <dbReference type="Google" id="ProtNLM"/>
    </source>
</evidence>
<dbReference type="OrthoDB" id="5230873at2759"/>
<feature type="signal peptide" evidence="1">
    <location>
        <begin position="1"/>
        <end position="17"/>
    </location>
</feature>
<name>A0A8H3WNK6_9PEZI</name>
<dbReference type="AlphaFoldDB" id="A0A8H3WNK6"/>
<organism evidence="2 3">
    <name type="scientific">Colletotrichum asianum</name>
    <dbReference type="NCBI Taxonomy" id="702518"/>
    <lineage>
        <taxon>Eukaryota</taxon>
        <taxon>Fungi</taxon>
        <taxon>Dikarya</taxon>
        <taxon>Ascomycota</taxon>
        <taxon>Pezizomycotina</taxon>
        <taxon>Sordariomycetes</taxon>
        <taxon>Hypocreomycetidae</taxon>
        <taxon>Glomerellales</taxon>
        <taxon>Glomerellaceae</taxon>
        <taxon>Colletotrichum</taxon>
        <taxon>Colletotrichum gloeosporioides species complex</taxon>
    </lineage>
</organism>
<evidence type="ECO:0000313" key="2">
    <source>
        <dbReference type="EMBL" id="KAF0329445.1"/>
    </source>
</evidence>
<dbReference type="EMBL" id="WOWK01000012">
    <property type="protein sequence ID" value="KAF0329445.1"/>
    <property type="molecule type" value="Genomic_DNA"/>
</dbReference>
<feature type="chain" id="PRO_5034023191" description="Cytochrome p450" evidence="1">
    <location>
        <begin position="18"/>
        <end position="196"/>
    </location>
</feature>
<protein>
    <recommendedName>
        <fullName evidence="4">Cytochrome p450</fullName>
    </recommendedName>
</protein>
<evidence type="ECO:0000313" key="3">
    <source>
        <dbReference type="Proteomes" id="UP000434172"/>
    </source>
</evidence>
<keyword evidence="1" id="KW-0732">Signal</keyword>
<evidence type="ECO:0000256" key="1">
    <source>
        <dbReference type="SAM" id="SignalP"/>
    </source>
</evidence>
<comment type="caution">
    <text evidence="2">The sequence shown here is derived from an EMBL/GenBank/DDBJ whole genome shotgun (WGS) entry which is preliminary data.</text>
</comment>
<reference evidence="2 3" key="1">
    <citation type="submission" date="2019-12" db="EMBL/GenBank/DDBJ databases">
        <title>A genome sequence resource for the geographically widespread anthracnose pathogen Colletotrichum asianum.</title>
        <authorList>
            <person name="Meng Y."/>
        </authorList>
    </citation>
    <scope>NUCLEOTIDE SEQUENCE [LARGE SCALE GENOMIC DNA]</scope>
    <source>
        <strain evidence="2 3">ICMP 18580</strain>
    </source>
</reference>
<proteinExistence type="predicted"/>